<keyword evidence="1 6" id="KW-0963">Cytoplasm</keyword>
<dbReference type="GO" id="GO:0005524">
    <property type="term" value="F:ATP binding"/>
    <property type="evidence" value="ECO:0007669"/>
    <property type="project" value="InterPro"/>
</dbReference>
<dbReference type="STRING" id="1291052.FC18_GL000507"/>
<dbReference type="SUPFAM" id="SSF47781">
    <property type="entry name" value="RuvA domain 2-like"/>
    <property type="match status" value="1"/>
</dbReference>
<dbReference type="GO" id="GO:0000400">
    <property type="term" value="F:four-way junction DNA binding"/>
    <property type="evidence" value="ECO:0007669"/>
    <property type="project" value="UniProtKB-UniRule"/>
</dbReference>
<evidence type="ECO:0000256" key="3">
    <source>
        <dbReference type="ARBA" id="ARBA00023125"/>
    </source>
</evidence>
<dbReference type="InterPro" id="IPR036267">
    <property type="entry name" value="RuvA_C_sf"/>
</dbReference>
<dbReference type="Gene3D" id="1.10.150.20">
    <property type="entry name" value="5' to 3' exonuclease, C-terminal subdomain"/>
    <property type="match status" value="1"/>
</dbReference>
<evidence type="ECO:0000256" key="5">
    <source>
        <dbReference type="ARBA" id="ARBA00023204"/>
    </source>
</evidence>
<dbReference type="PATRIC" id="fig|1291052.5.peg.518"/>
<dbReference type="InterPro" id="IPR013849">
    <property type="entry name" value="DNA_helicase_Holl-junc_RuvA_I"/>
</dbReference>
<dbReference type="GO" id="GO:0009379">
    <property type="term" value="C:Holliday junction helicase complex"/>
    <property type="evidence" value="ECO:0007669"/>
    <property type="project" value="InterPro"/>
</dbReference>
<evidence type="ECO:0000256" key="2">
    <source>
        <dbReference type="ARBA" id="ARBA00022763"/>
    </source>
</evidence>
<keyword evidence="2 6" id="KW-0227">DNA damage</keyword>
<dbReference type="GO" id="GO:0048476">
    <property type="term" value="C:Holliday junction resolvase complex"/>
    <property type="evidence" value="ECO:0007669"/>
    <property type="project" value="UniProtKB-UniRule"/>
</dbReference>
<dbReference type="InterPro" id="IPR000085">
    <property type="entry name" value="RuvA"/>
</dbReference>
<dbReference type="Pfam" id="PF14520">
    <property type="entry name" value="HHH_5"/>
    <property type="match status" value="1"/>
</dbReference>
<comment type="subcellular location">
    <subcellularLocation>
        <location evidence="6">Cytoplasm</location>
    </subcellularLocation>
</comment>
<comment type="function">
    <text evidence="6">The RuvA-RuvB-RuvC complex processes Holliday junction (HJ) DNA during genetic recombination and DNA repair, while the RuvA-RuvB complex plays an important role in the rescue of blocked DNA replication forks via replication fork reversal (RFR). RuvA specifically binds to HJ cruciform DNA, conferring on it an open structure. The RuvB hexamer acts as an ATP-dependent pump, pulling dsDNA into and through the RuvAB complex. HJ branch migration allows RuvC to scan DNA until it finds its consensus sequence, where it cleaves and resolves the cruciform DNA.</text>
</comment>
<dbReference type="NCBIfam" id="TIGR00084">
    <property type="entry name" value="ruvA"/>
    <property type="match status" value="1"/>
</dbReference>
<evidence type="ECO:0000256" key="6">
    <source>
        <dbReference type="HAMAP-Rule" id="MF_00031"/>
    </source>
</evidence>
<evidence type="ECO:0000313" key="9">
    <source>
        <dbReference type="Proteomes" id="UP000051679"/>
    </source>
</evidence>
<keyword evidence="9" id="KW-1185">Reference proteome</keyword>
<dbReference type="Pfam" id="PF07499">
    <property type="entry name" value="RuvA_C"/>
    <property type="match status" value="1"/>
</dbReference>
<dbReference type="GO" id="GO:0006310">
    <property type="term" value="P:DNA recombination"/>
    <property type="evidence" value="ECO:0007669"/>
    <property type="project" value="UniProtKB-UniRule"/>
</dbReference>
<dbReference type="EMBL" id="AYYO01000056">
    <property type="protein sequence ID" value="KRM54288.1"/>
    <property type="molecule type" value="Genomic_DNA"/>
</dbReference>
<dbReference type="SUPFAM" id="SSF46929">
    <property type="entry name" value="DNA helicase RuvA subunit, C-terminal domain"/>
    <property type="match status" value="1"/>
</dbReference>
<dbReference type="InterPro" id="IPR010994">
    <property type="entry name" value="RuvA_2-like"/>
</dbReference>
<keyword evidence="5 6" id="KW-0234">DNA repair</keyword>
<dbReference type="InterPro" id="IPR011114">
    <property type="entry name" value="RuvA_C"/>
</dbReference>
<dbReference type="GO" id="GO:0009378">
    <property type="term" value="F:four-way junction helicase activity"/>
    <property type="evidence" value="ECO:0007669"/>
    <property type="project" value="InterPro"/>
</dbReference>
<dbReference type="Pfam" id="PF01330">
    <property type="entry name" value="RuvA_N"/>
    <property type="match status" value="1"/>
</dbReference>
<comment type="domain">
    <text evidence="6">Has three domains with a flexible linker between the domains II and III and assumes an 'L' shape. Domain III is highly mobile and contacts RuvB.</text>
</comment>
<gene>
    <name evidence="6" type="primary">ruvA</name>
    <name evidence="8" type="ORF">FC18_GL000507</name>
</gene>
<feature type="domain" description="Helix-hairpin-helix DNA-binding motif class 1" evidence="7">
    <location>
        <begin position="116"/>
        <end position="135"/>
    </location>
</feature>
<dbReference type="InterPro" id="IPR003583">
    <property type="entry name" value="Hlx-hairpin-Hlx_DNA-bd_motif"/>
</dbReference>
<protein>
    <recommendedName>
        <fullName evidence="6">Holliday junction branch migration complex subunit RuvA</fullName>
    </recommendedName>
</protein>
<dbReference type="GO" id="GO:0005737">
    <property type="term" value="C:cytoplasm"/>
    <property type="evidence" value="ECO:0007669"/>
    <property type="project" value="UniProtKB-SubCell"/>
</dbReference>
<organism evidence="8 9">
    <name type="scientific">Lacticaseibacillus sharpeae JCM 1186 = DSM 20505</name>
    <dbReference type="NCBI Taxonomy" id="1291052"/>
    <lineage>
        <taxon>Bacteria</taxon>
        <taxon>Bacillati</taxon>
        <taxon>Bacillota</taxon>
        <taxon>Bacilli</taxon>
        <taxon>Lactobacillales</taxon>
        <taxon>Lactobacillaceae</taxon>
        <taxon>Lacticaseibacillus</taxon>
    </lineage>
</organism>
<evidence type="ECO:0000313" key="8">
    <source>
        <dbReference type="EMBL" id="KRM54288.1"/>
    </source>
</evidence>
<reference evidence="8 9" key="1">
    <citation type="journal article" date="2015" name="Genome Announc.">
        <title>Expanding the biotechnology potential of lactobacilli through comparative genomics of 213 strains and associated genera.</title>
        <authorList>
            <person name="Sun Z."/>
            <person name="Harris H.M."/>
            <person name="McCann A."/>
            <person name="Guo C."/>
            <person name="Argimon S."/>
            <person name="Zhang W."/>
            <person name="Yang X."/>
            <person name="Jeffery I.B."/>
            <person name="Cooney J.C."/>
            <person name="Kagawa T.F."/>
            <person name="Liu W."/>
            <person name="Song Y."/>
            <person name="Salvetti E."/>
            <person name="Wrobel A."/>
            <person name="Rasinkangas P."/>
            <person name="Parkhill J."/>
            <person name="Rea M.C."/>
            <person name="O'Sullivan O."/>
            <person name="Ritari J."/>
            <person name="Douillard F.P."/>
            <person name="Paul Ross R."/>
            <person name="Yang R."/>
            <person name="Briner A.E."/>
            <person name="Felis G.E."/>
            <person name="de Vos W.M."/>
            <person name="Barrangou R."/>
            <person name="Klaenhammer T.R."/>
            <person name="Caufield P.W."/>
            <person name="Cui Y."/>
            <person name="Zhang H."/>
            <person name="O'Toole P.W."/>
        </authorList>
    </citation>
    <scope>NUCLEOTIDE SEQUENCE [LARGE SCALE GENOMIC DNA]</scope>
    <source>
        <strain evidence="8 9">DSM 20505</strain>
    </source>
</reference>
<dbReference type="HAMAP" id="MF_00031">
    <property type="entry name" value="DNA_HJ_migration_RuvA"/>
    <property type="match status" value="1"/>
</dbReference>
<dbReference type="Gene3D" id="2.40.50.140">
    <property type="entry name" value="Nucleic acid-binding proteins"/>
    <property type="match status" value="1"/>
</dbReference>
<dbReference type="InterPro" id="IPR012340">
    <property type="entry name" value="NA-bd_OB-fold"/>
</dbReference>
<feature type="domain" description="Helix-hairpin-helix DNA-binding motif class 1" evidence="7">
    <location>
        <begin position="81"/>
        <end position="100"/>
    </location>
</feature>
<dbReference type="Gene3D" id="1.10.8.10">
    <property type="entry name" value="DNA helicase RuvA subunit, C-terminal domain"/>
    <property type="match status" value="1"/>
</dbReference>
<keyword evidence="3 6" id="KW-0238">DNA-binding</keyword>
<dbReference type="SMART" id="SM00278">
    <property type="entry name" value="HhH1"/>
    <property type="match status" value="2"/>
</dbReference>
<dbReference type="Proteomes" id="UP000051679">
    <property type="component" value="Unassembled WGS sequence"/>
</dbReference>
<dbReference type="GO" id="GO:0006281">
    <property type="term" value="P:DNA repair"/>
    <property type="evidence" value="ECO:0007669"/>
    <property type="project" value="UniProtKB-UniRule"/>
</dbReference>
<keyword evidence="4 6" id="KW-0233">DNA recombination</keyword>
<evidence type="ECO:0000256" key="1">
    <source>
        <dbReference type="ARBA" id="ARBA00022490"/>
    </source>
</evidence>
<comment type="similarity">
    <text evidence="6">Belongs to the RuvA family.</text>
</comment>
<evidence type="ECO:0000256" key="4">
    <source>
        <dbReference type="ARBA" id="ARBA00023172"/>
    </source>
</evidence>
<sequence length="208" mass="22494">MAGSTGVMEDNMYEFFRGQVAAIAPDCVVIDVNGVGYRLLVANPYSFHVGEDTLVYAQLIIRENEQSLYGFNDQEQKRLFNLLLSVTGIGPKSALAILANVDTQGLAQAISANDVAFLTRFPGIGKKTAAQIILDLQGKIDQHLDLFTPEVADSAAPASAKLADALAALTALGFTEREVKKIEPKLVKEQLDDTDAYLRAGLKLLTKH</sequence>
<comment type="caution">
    <text evidence="8">The sequence shown here is derived from an EMBL/GenBank/DDBJ whole genome shotgun (WGS) entry which is preliminary data.</text>
</comment>
<proteinExistence type="inferred from homology"/>
<comment type="subunit">
    <text evidence="6">Homotetramer. Forms an RuvA(8)-RuvB(12)-Holliday junction (HJ) complex. HJ DNA is sandwiched between 2 RuvA tetramers; dsDNA enters through RuvA and exits via RuvB. An RuvB hexamer assembles on each DNA strand where it exits the tetramer. Each RuvB hexamer is contacted by two RuvA subunits (via domain III) on 2 adjacent RuvB subunits; this complex drives branch migration. In the full resolvosome a probable DNA-RuvA(4)-RuvB(12)-RuvC(2) complex forms which resolves the HJ.</text>
</comment>
<dbReference type="AlphaFoldDB" id="A0A0R1ZH21"/>
<name>A0A0R1ZH21_9LACO</name>
<dbReference type="SUPFAM" id="SSF50249">
    <property type="entry name" value="Nucleic acid-binding proteins"/>
    <property type="match status" value="1"/>
</dbReference>
<accession>A0A0R1ZH21</accession>
<comment type="caution">
    <text evidence="6">Lacks conserved residue(s) required for the propagation of feature annotation.</text>
</comment>
<feature type="region of interest" description="Domain III" evidence="6">
    <location>
        <begin position="160"/>
        <end position="208"/>
    </location>
</feature>
<evidence type="ECO:0000259" key="7">
    <source>
        <dbReference type="SMART" id="SM00278"/>
    </source>
</evidence>